<organism evidence="1 2">
    <name type="scientific">Araneus ventricosus</name>
    <name type="common">Orbweaver spider</name>
    <name type="synonym">Epeira ventricosa</name>
    <dbReference type="NCBI Taxonomy" id="182803"/>
    <lineage>
        <taxon>Eukaryota</taxon>
        <taxon>Metazoa</taxon>
        <taxon>Ecdysozoa</taxon>
        <taxon>Arthropoda</taxon>
        <taxon>Chelicerata</taxon>
        <taxon>Arachnida</taxon>
        <taxon>Araneae</taxon>
        <taxon>Araneomorphae</taxon>
        <taxon>Entelegynae</taxon>
        <taxon>Araneoidea</taxon>
        <taxon>Araneidae</taxon>
        <taxon>Araneus</taxon>
    </lineage>
</organism>
<reference evidence="1 2" key="1">
    <citation type="journal article" date="2019" name="Sci. Rep.">
        <title>Orb-weaving spider Araneus ventricosus genome elucidates the spidroin gene catalogue.</title>
        <authorList>
            <person name="Kono N."/>
            <person name="Nakamura H."/>
            <person name="Ohtoshi R."/>
            <person name="Moran D.A.P."/>
            <person name="Shinohara A."/>
            <person name="Yoshida Y."/>
            <person name="Fujiwara M."/>
            <person name="Mori M."/>
            <person name="Tomita M."/>
            <person name="Arakawa K."/>
        </authorList>
    </citation>
    <scope>NUCLEOTIDE SEQUENCE [LARGE SCALE GENOMIC DNA]</scope>
</reference>
<keyword evidence="2" id="KW-1185">Reference proteome</keyword>
<comment type="caution">
    <text evidence="1">The sequence shown here is derived from an EMBL/GenBank/DDBJ whole genome shotgun (WGS) entry which is preliminary data.</text>
</comment>
<sequence length="121" mass="13798">MDESEHEDFGSFEKETDAAEMEDIFLLESSMADFSINIFVLIDIVGCARLKSHYSYVCGIQGVYDSELHTTGLRSANLAKLKFVSVVNDQFDISESQLKAVLRNHIFEVDCRKEVFGFQRM</sequence>
<dbReference type="EMBL" id="BGPR01000006">
    <property type="protein sequence ID" value="GBL74911.1"/>
    <property type="molecule type" value="Genomic_DNA"/>
</dbReference>
<dbReference type="AlphaFoldDB" id="A0A4Y2A4X8"/>
<name>A0A4Y2A4X8_ARAVE</name>
<protein>
    <submittedName>
        <fullName evidence="1">Uncharacterized protein</fullName>
    </submittedName>
</protein>
<evidence type="ECO:0000313" key="1">
    <source>
        <dbReference type="EMBL" id="GBL74911.1"/>
    </source>
</evidence>
<proteinExistence type="predicted"/>
<dbReference type="Proteomes" id="UP000499080">
    <property type="component" value="Unassembled WGS sequence"/>
</dbReference>
<evidence type="ECO:0000313" key="2">
    <source>
        <dbReference type="Proteomes" id="UP000499080"/>
    </source>
</evidence>
<accession>A0A4Y2A4X8</accession>
<gene>
    <name evidence="1" type="ORF">AVEN_243741_1</name>
</gene>